<dbReference type="OrthoDB" id="5478720at2"/>
<dbReference type="EMBL" id="ACJM01000004">
    <property type="protein sequence ID" value="EEG78230.1"/>
    <property type="molecule type" value="Genomic_DNA"/>
</dbReference>
<organism evidence="11 12">
    <name type="scientific">Dethiobacter alkaliphilus AHT 1</name>
    <dbReference type="NCBI Taxonomy" id="555088"/>
    <lineage>
        <taxon>Bacteria</taxon>
        <taxon>Bacillati</taxon>
        <taxon>Bacillota</taxon>
        <taxon>Dethiobacteria</taxon>
        <taxon>Dethiobacterales</taxon>
        <taxon>Dethiobacteraceae</taxon>
        <taxon>Dethiobacter</taxon>
    </lineage>
</organism>
<feature type="binding site" evidence="10">
    <location>
        <position position="72"/>
    </location>
    <ligand>
        <name>[4Fe-4S] cluster</name>
        <dbReference type="ChEBI" id="CHEBI:49883"/>
        <label>2</label>
    </ligand>
</feature>
<dbReference type="GO" id="GO:0016151">
    <property type="term" value="F:nickel cation binding"/>
    <property type="evidence" value="ECO:0007669"/>
    <property type="project" value="InterPro"/>
</dbReference>
<feature type="binding site" evidence="10">
    <location>
        <position position="264"/>
    </location>
    <ligand>
        <name>[Ni-4Fe-4S] cluster</name>
        <dbReference type="ChEBI" id="CHEBI:47739"/>
    </ligand>
</feature>
<evidence type="ECO:0000313" key="11">
    <source>
        <dbReference type="EMBL" id="EEG78230.1"/>
    </source>
</evidence>
<feature type="binding site" evidence="10">
    <location>
        <position position="531"/>
    </location>
    <ligand>
        <name>[Ni-4Fe-4S] cluster</name>
        <dbReference type="ChEBI" id="CHEBI:47739"/>
    </ligand>
</feature>
<feature type="binding site" evidence="10">
    <location>
        <position position="449"/>
    </location>
    <ligand>
        <name>[Ni-4Fe-4S] cluster</name>
        <dbReference type="ChEBI" id="CHEBI:47739"/>
    </ligand>
</feature>
<dbReference type="GO" id="GO:0043885">
    <property type="term" value="F:anaerobic carbon-monoxide dehydrogenase activity"/>
    <property type="evidence" value="ECO:0007669"/>
    <property type="project" value="UniProtKB-UniRule"/>
</dbReference>
<feature type="binding site" evidence="10">
    <location>
        <position position="52"/>
    </location>
    <ligand>
        <name>[4Fe-4S] cluster</name>
        <dbReference type="ChEBI" id="CHEBI:49883"/>
        <label>1</label>
        <note>ligand shared between dimeric partners</note>
    </ligand>
</feature>
<evidence type="ECO:0000256" key="7">
    <source>
        <dbReference type="ARBA" id="ARBA00023014"/>
    </source>
</evidence>
<evidence type="ECO:0000256" key="8">
    <source>
        <dbReference type="ARBA" id="ARBA00048733"/>
    </source>
</evidence>
<dbReference type="RefSeq" id="WP_008515612.1">
    <property type="nucleotide sequence ID" value="NZ_ACJM01000004.1"/>
</dbReference>
<dbReference type="InterPro" id="IPR010047">
    <property type="entry name" value="CODH"/>
</dbReference>
<protein>
    <recommendedName>
        <fullName evidence="9">Carbon monoxide dehydrogenase</fullName>
        <ecNumber evidence="9">1.2.7.4</ecNumber>
    </recommendedName>
</protein>
<dbReference type="InterPro" id="IPR016101">
    <property type="entry name" value="CO_DH_a-bundle"/>
</dbReference>
<comment type="catalytic activity">
    <reaction evidence="8 9">
        <text>CO + 2 oxidized [2Fe-2S]-[ferredoxin] + H2O = 2 reduced [2Fe-2S]-[ferredoxin] + CO2 + 2 H(+)</text>
        <dbReference type="Rhea" id="RHEA:21040"/>
        <dbReference type="Rhea" id="RHEA-COMP:10000"/>
        <dbReference type="Rhea" id="RHEA-COMP:10001"/>
        <dbReference type="ChEBI" id="CHEBI:15377"/>
        <dbReference type="ChEBI" id="CHEBI:15378"/>
        <dbReference type="ChEBI" id="CHEBI:16526"/>
        <dbReference type="ChEBI" id="CHEBI:17245"/>
        <dbReference type="ChEBI" id="CHEBI:33737"/>
        <dbReference type="ChEBI" id="CHEBI:33738"/>
        <dbReference type="EC" id="1.2.7.4"/>
    </reaction>
</comment>
<evidence type="ECO:0000256" key="4">
    <source>
        <dbReference type="ARBA" id="ARBA00022723"/>
    </source>
</evidence>
<dbReference type="GO" id="GO:0051539">
    <property type="term" value="F:4 iron, 4 sulfur cluster binding"/>
    <property type="evidence" value="ECO:0007669"/>
    <property type="project" value="UniProtKB-UniRule"/>
</dbReference>
<dbReference type="GO" id="GO:0004601">
    <property type="term" value="F:peroxidase activity"/>
    <property type="evidence" value="ECO:0007669"/>
    <property type="project" value="TreeGrafter"/>
</dbReference>
<keyword evidence="2 9" id="KW-0004">4Fe-4S</keyword>
<dbReference type="GO" id="GO:0006091">
    <property type="term" value="P:generation of precursor metabolites and energy"/>
    <property type="evidence" value="ECO:0007669"/>
    <property type="project" value="InterPro"/>
</dbReference>
<keyword evidence="4 9" id="KW-0479">Metal-binding</keyword>
<name>C0GF48_DETAL</name>
<keyword evidence="12" id="KW-1185">Reference proteome</keyword>
<keyword evidence="7 9" id="KW-0411">Iron-sulfur</keyword>
<dbReference type="Gene3D" id="3.40.50.2030">
    <property type="match status" value="2"/>
</dbReference>
<dbReference type="EC" id="1.2.7.4" evidence="9"/>
<dbReference type="Proteomes" id="UP000006443">
    <property type="component" value="Unassembled WGS sequence"/>
</dbReference>
<dbReference type="Pfam" id="PF03063">
    <property type="entry name" value="Prismane"/>
    <property type="match status" value="1"/>
</dbReference>
<dbReference type="STRING" id="555088.DealDRAFT_1107"/>
<feature type="binding site" evidence="10">
    <location>
        <position position="56"/>
    </location>
    <ligand>
        <name>[4Fe-4S] cluster</name>
        <dbReference type="ChEBI" id="CHEBI:49883"/>
        <label>2</label>
    </ligand>
</feature>
<evidence type="ECO:0000256" key="5">
    <source>
        <dbReference type="ARBA" id="ARBA00023002"/>
    </source>
</evidence>
<evidence type="ECO:0000256" key="2">
    <source>
        <dbReference type="ARBA" id="ARBA00022485"/>
    </source>
</evidence>
<evidence type="ECO:0000256" key="6">
    <source>
        <dbReference type="ARBA" id="ARBA00023004"/>
    </source>
</evidence>
<feature type="binding site" evidence="10">
    <location>
        <position position="479"/>
    </location>
    <ligand>
        <name>[Ni-4Fe-4S] cluster</name>
        <dbReference type="ChEBI" id="CHEBI:47739"/>
    </ligand>
</feature>
<dbReference type="PIRSF" id="PIRSF005023">
    <property type="entry name" value="CODH"/>
    <property type="match status" value="1"/>
</dbReference>
<feature type="binding site" evidence="10">
    <location>
        <position position="53"/>
    </location>
    <ligand>
        <name>[4Fe-4S] cluster</name>
        <dbReference type="ChEBI" id="CHEBI:49883"/>
        <label>2</label>
    </ligand>
</feature>
<evidence type="ECO:0000256" key="9">
    <source>
        <dbReference type="PIRNR" id="PIRNR005023"/>
    </source>
</evidence>
<dbReference type="InterPro" id="IPR011254">
    <property type="entry name" value="Prismane-like_sf"/>
</dbReference>
<comment type="caution">
    <text evidence="11">The sequence shown here is derived from an EMBL/GenBank/DDBJ whole genome shotgun (WGS) entry which is preliminary data.</text>
</comment>
<evidence type="ECO:0000256" key="10">
    <source>
        <dbReference type="PIRSR" id="PIRSR005023-1"/>
    </source>
</evidence>
<feature type="binding site" evidence="10">
    <location>
        <position position="44"/>
    </location>
    <ligand>
        <name>[4Fe-4S] cluster</name>
        <dbReference type="ChEBI" id="CHEBI:49883"/>
        <label>1</label>
        <note>ligand shared between dimeric partners</note>
    </ligand>
</feature>
<keyword evidence="6 9" id="KW-0408">Iron</keyword>
<comment type="cofactor">
    <cofactor evidence="1">
        <name>[4Fe-4S] cluster</name>
        <dbReference type="ChEBI" id="CHEBI:49883"/>
    </cofactor>
</comment>
<dbReference type="PANTHER" id="PTHR30109:SF4">
    <property type="entry name" value="CARBON MONOXIDE DEHYDROGENASE"/>
    <property type="match status" value="1"/>
</dbReference>
<keyword evidence="3 10" id="KW-0533">Nickel</keyword>
<dbReference type="SUPFAM" id="SSF56821">
    <property type="entry name" value="Prismane protein-like"/>
    <property type="match status" value="1"/>
</dbReference>
<dbReference type="Gene3D" id="1.20.1270.30">
    <property type="match status" value="1"/>
</dbReference>
<gene>
    <name evidence="11" type="ORF">DealDRAFT_1107</name>
</gene>
<reference evidence="11 12" key="1">
    <citation type="submission" date="2009-02" db="EMBL/GenBank/DDBJ databases">
        <title>Sequencing of the draft genome and assembly of Dethiobacter alkaliphilus AHT 1.</title>
        <authorList>
            <consortium name="US DOE Joint Genome Institute (JGI-PGF)"/>
            <person name="Lucas S."/>
            <person name="Copeland A."/>
            <person name="Lapidus A."/>
            <person name="Glavina del Rio T."/>
            <person name="Dalin E."/>
            <person name="Tice H."/>
            <person name="Bruce D."/>
            <person name="Goodwin L."/>
            <person name="Pitluck S."/>
            <person name="Larimer F."/>
            <person name="Land M.L."/>
            <person name="Hauser L."/>
            <person name="Muyzer G."/>
        </authorList>
    </citation>
    <scope>NUCLEOTIDE SEQUENCE [LARGE SCALE GENOMIC DNA]</scope>
    <source>
        <strain evidence="11 12">AHT 1</strain>
    </source>
</reference>
<accession>C0GF48</accession>
<evidence type="ECO:0000256" key="3">
    <source>
        <dbReference type="ARBA" id="ARBA00022596"/>
    </source>
</evidence>
<dbReference type="PANTHER" id="PTHR30109">
    <property type="entry name" value="HYDROXYLAMINE REDUCTASE"/>
    <property type="match status" value="1"/>
</dbReference>
<dbReference type="GO" id="GO:0050418">
    <property type="term" value="F:hydroxylamine reductase activity"/>
    <property type="evidence" value="ECO:0007669"/>
    <property type="project" value="TreeGrafter"/>
</dbReference>
<evidence type="ECO:0000256" key="1">
    <source>
        <dbReference type="ARBA" id="ARBA00001966"/>
    </source>
</evidence>
<dbReference type="InterPro" id="IPR004137">
    <property type="entry name" value="HCP/CODH"/>
</dbReference>
<dbReference type="eggNOG" id="COG1151">
    <property type="taxonomic scope" value="Bacteria"/>
</dbReference>
<evidence type="ECO:0000313" key="12">
    <source>
        <dbReference type="Proteomes" id="UP000006443"/>
    </source>
</evidence>
<proteinExistence type="predicted"/>
<dbReference type="NCBIfam" id="TIGR01702">
    <property type="entry name" value="CO_DH_cata"/>
    <property type="match status" value="1"/>
</dbReference>
<feature type="binding site" evidence="10">
    <location>
        <position position="336"/>
    </location>
    <ligand>
        <name>[Ni-4Fe-4S] cluster</name>
        <dbReference type="ChEBI" id="CHEBI:47739"/>
    </ligand>
</feature>
<sequence length="655" mass="70059">MSDVTKKKQVDRNRSIDPAVLEVLSKELPCDTAYDRYVAQQPQCKFGDTGVCCRICIQGPCRITNKAPKGICGATAYTIVARNLVRTALGGASAHSDHSKHILLTLKALLDGHAPDYSIKSPEKLRAIAERFEIATEGREDMEILADVVKLGMDDYMRMSGDSVKWIEKTVTPGRVEKFKSHNIMPTSVFETIASATAQTHMGMDADPVNLIFKALEAGLADYTGMHIGTDMSDVLFGVPTPVFTEANMGVINPNKVNIAVHGHNPLLSEMIVQAARDMEADAKAAGAEGIQLMGICCTGNEVLMRQGVPPVTNFLSQELPMMTGAIDAMVVDVQCIMPGVQAVAECYNTRVITTSENAKIPGAHHIDFSEEKALEQAKHAISIAIDGYKEREGVECCIPSDKNKVVAGFSVEALYDLFSAINADAPIKVITDALKSGELRGVALFAGCNNLKGVHDENHMTIAKELAKNDVLLLATGCAAGTYAKMGLLTPAAIDTYAGDGLKAFIKRLNEANAGKLEGDLPLIFHLGSCVDNTRATNLATAIANDFGVDVPKIPFVASAPEAMSEKAVAIGLWNVAMGLPVHVGVVPPVTGSDLVNGIALQVAHDVYGGYFMWETDGTKAAAKMLEALDYRSWKLKVHAETAEKFSAPASAAW</sequence>
<dbReference type="InterPro" id="IPR016099">
    <property type="entry name" value="Prismane-like_a/b-sand"/>
</dbReference>
<dbReference type="AlphaFoldDB" id="C0GF48"/>
<feature type="binding site" evidence="10">
    <location>
        <position position="61"/>
    </location>
    <ligand>
        <name>[4Fe-4S] cluster</name>
        <dbReference type="ChEBI" id="CHEBI:49883"/>
        <label>2</label>
    </ligand>
</feature>
<feature type="binding site" evidence="10">
    <location>
        <position position="298"/>
    </location>
    <ligand>
        <name>[Ni-4Fe-4S] cluster</name>
        <dbReference type="ChEBI" id="CHEBI:47739"/>
    </ligand>
</feature>
<dbReference type="GO" id="GO:0042542">
    <property type="term" value="P:response to hydrogen peroxide"/>
    <property type="evidence" value="ECO:0007669"/>
    <property type="project" value="TreeGrafter"/>
</dbReference>
<keyword evidence="5 9" id="KW-0560">Oxidoreductase</keyword>